<keyword evidence="1" id="KW-0678">Repressor</keyword>
<dbReference type="InterPro" id="IPR000843">
    <property type="entry name" value="HTH_LacI"/>
</dbReference>
<dbReference type="InterPro" id="IPR010982">
    <property type="entry name" value="Lambda_DNA-bd_dom_sf"/>
</dbReference>
<evidence type="ECO:0000256" key="4">
    <source>
        <dbReference type="ARBA" id="ARBA00023163"/>
    </source>
</evidence>
<dbReference type="PROSITE" id="PS50932">
    <property type="entry name" value="HTH_LACI_2"/>
    <property type="match status" value="1"/>
</dbReference>
<proteinExistence type="predicted"/>
<dbReference type="CDD" id="cd01392">
    <property type="entry name" value="HTH_LacI"/>
    <property type="match status" value="1"/>
</dbReference>
<keyword evidence="2" id="KW-0805">Transcription regulation</keyword>
<dbReference type="InterPro" id="IPR028082">
    <property type="entry name" value="Peripla_BP_I"/>
</dbReference>
<dbReference type="EMBL" id="JAIMBW010000001">
    <property type="protein sequence ID" value="MBY4893544.1"/>
    <property type="molecule type" value="Genomic_DNA"/>
</dbReference>
<dbReference type="SMART" id="SM00354">
    <property type="entry name" value="HTH_LACI"/>
    <property type="match status" value="1"/>
</dbReference>
<keyword evidence="7" id="KW-1185">Reference proteome</keyword>
<dbReference type="Gene3D" id="3.40.50.2300">
    <property type="match status" value="2"/>
</dbReference>
<dbReference type="PANTHER" id="PTHR30146:SF95">
    <property type="entry name" value="RIBOSE OPERON REPRESSOR"/>
    <property type="match status" value="1"/>
</dbReference>
<feature type="domain" description="HTH lacI-type" evidence="5">
    <location>
        <begin position="11"/>
        <end position="65"/>
    </location>
</feature>
<dbReference type="CDD" id="cd06278">
    <property type="entry name" value="PBP1_LacI-like"/>
    <property type="match status" value="1"/>
</dbReference>
<sequence length="341" mass="37622">MKGQLRNKRTVTSYDVARLAGVSQSAVSRVFSPDASVSDAMTRRVREAADQLGYRPNRLAQAMITGRSRIVALVVAHFENQFFSEAFERLALELQARNYHVLTFMAADVAGKTDQVIEELLDYRVEGLITASVGLSNELTRAINDADIPIVMFNRSQDHPDLSGVSSDNVTGGRAVADYLLQSGCRRIAHIAGWHGASTQRDREAGFLAGLAAAGHTLFAREVGDFHHDQAESATRRMFATATRPDAVFVANDHMAFAVMDVLRHDLGLRVPEDVSVIGYDDVPMARWKSYNLTTVRQPVRRMVSATVDLLLDRIAAPDAEAQRLVFEGQVVERGTVRRPD</sequence>
<accession>A0A975YED3</accession>
<dbReference type="PANTHER" id="PTHR30146">
    <property type="entry name" value="LACI-RELATED TRANSCRIPTIONAL REPRESSOR"/>
    <property type="match status" value="1"/>
</dbReference>
<dbReference type="Pfam" id="PF00356">
    <property type="entry name" value="LacI"/>
    <property type="match status" value="1"/>
</dbReference>
<name>A0A975YED3_9RHOB</name>
<dbReference type="InterPro" id="IPR046335">
    <property type="entry name" value="LacI/GalR-like_sensor"/>
</dbReference>
<evidence type="ECO:0000313" key="6">
    <source>
        <dbReference type="EMBL" id="QXL86257.1"/>
    </source>
</evidence>
<dbReference type="RefSeq" id="WP_257893218.1">
    <property type="nucleotide sequence ID" value="NZ_JAIMBW010000001.1"/>
</dbReference>
<dbReference type="SUPFAM" id="SSF47413">
    <property type="entry name" value="lambda repressor-like DNA-binding domains"/>
    <property type="match status" value="1"/>
</dbReference>
<evidence type="ECO:0000313" key="7">
    <source>
        <dbReference type="Proteomes" id="UP000693972"/>
    </source>
</evidence>
<dbReference type="AlphaFoldDB" id="A0A975YED3"/>
<evidence type="ECO:0000256" key="3">
    <source>
        <dbReference type="ARBA" id="ARBA00023125"/>
    </source>
</evidence>
<evidence type="ECO:0000256" key="2">
    <source>
        <dbReference type="ARBA" id="ARBA00023015"/>
    </source>
</evidence>
<dbReference type="GO" id="GO:0003700">
    <property type="term" value="F:DNA-binding transcription factor activity"/>
    <property type="evidence" value="ECO:0007669"/>
    <property type="project" value="TreeGrafter"/>
</dbReference>
<dbReference type="GO" id="GO:0000976">
    <property type="term" value="F:transcription cis-regulatory region binding"/>
    <property type="evidence" value="ECO:0007669"/>
    <property type="project" value="TreeGrafter"/>
</dbReference>
<evidence type="ECO:0000256" key="1">
    <source>
        <dbReference type="ARBA" id="ARBA00022491"/>
    </source>
</evidence>
<gene>
    <name evidence="6" type="ORF">KUL25_12305</name>
</gene>
<protein>
    <submittedName>
        <fullName evidence="6">LacI family DNA-binding transcriptional regulator</fullName>
    </submittedName>
</protein>
<keyword evidence="4" id="KW-0804">Transcription</keyword>
<evidence type="ECO:0000259" key="5">
    <source>
        <dbReference type="PROSITE" id="PS50932"/>
    </source>
</evidence>
<reference evidence="6 7" key="1">
    <citation type="submission" date="2021-07" db="EMBL/GenBank/DDBJ databases">
        <title>Karlodiniumbacter phycospheric gen. nov., sp. nov., a phycosphere bacterium isolated from karlodinium veneficum.</title>
        <authorList>
            <person name="Peng Y."/>
            <person name="Jiang L."/>
            <person name="Lee J."/>
        </authorList>
    </citation>
    <scope>NUCLEOTIDE SEQUENCE</scope>
    <source>
        <strain evidence="6 7">N5</strain>
    </source>
</reference>
<dbReference type="Pfam" id="PF13377">
    <property type="entry name" value="Peripla_BP_3"/>
    <property type="match status" value="1"/>
</dbReference>
<dbReference type="Proteomes" id="UP000693972">
    <property type="component" value="Unassembled WGS sequence"/>
</dbReference>
<dbReference type="EMBL" id="CP078073">
    <property type="protein sequence ID" value="QXL86257.1"/>
    <property type="molecule type" value="Genomic_DNA"/>
</dbReference>
<keyword evidence="3 6" id="KW-0238">DNA-binding</keyword>
<dbReference type="Gene3D" id="1.10.260.40">
    <property type="entry name" value="lambda repressor-like DNA-binding domains"/>
    <property type="match status" value="1"/>
</dbReference>
<organism evidence="6">
    <name type="scientific">Gymnodinialimonas phycosphaerae</name>
    <dbReference type="NCBI Taxonomy" id="2841589"/>
    <lineage>
        <taxon>Bacteria</taxon>
        <taxon>Pseudomonadati</taxon>
        <taxon>Pseudomonadota</taxon>
        <taxon>Alphaproteobacteria</taxon>
        <taxon>Rhodobacterales</taxon>
        <taxon>Paracoccaceae</taxon>
        <taxon>Gymnodinialimonas</taxon>
    </lineage>
</organism>
<dbReference type="SUPFAM" id="SSF53822">
    <property type="entry name" value="Periplasmic binding protein-like I"/>
    <property type="match status" value="1"/>
</dbReference>